<proteinExistence type="predicted"/>
<evidence type="ECO:0000313" key="1">
    <source>
        <dbReference type="EMBL" id="RNI21863.1"/>
    </source>
</evidence>
<evidence type="ECO:0000313" key="2">
    <source>
        <dbReference type="Proteomes" id="UP000272117"/>
    </source>
</evidence>
<accession>A0A3M9MAH4</accession>
<dbReference type="AlphaFoldDB" id="A0A3M9MAH4"/>
<organism evidence="1 2">
    <name type="scientific">Rufibacter latericius</name>
    <dbReference type="NCBI Taxonomy" id="2487040"/>
    <lineage>
        <taxon>Bacteria</taxon>
        <taxon>Pseudomonadati</taxon>
        <taxon>Bacteroidota</taxon>
        <taxon>Cytophagia</taxon>
        <taxon>Cytophagales</taxon>
        <taxon>Hymenobacteraceae</taxon>
        <taxon>Rufibacter</taxon>
    </lineage>
</organism>
<sequence length="85" mass="9566">MYSLGLPLIPGSSSTELNIGGAERLEKRWVLALLSRKQPANRFRNIGTFARQESVLFITFTLRRLPAPLQTEAFLLPSGRIHMTI</sequence>
<dbReference type="EMBL" id="RJJD01000023">
    <property type="protein sequence ID" value="RNI21863.1"/>
    <property type="molecule type" value="Genomic_DNA"/>
</dbReference>
<reference evidence="1 2" key="1">
    <citation type="submission" date="2018-11" db="EMBL/GenBank/DDBJ databases">
        <title>Rufibacter latericius sp. nov., isolated from water in Baiyang Lake.</title>
        <authorList>
            <person name="Yang Y."/>
        </authorList>
    </citation>
    <scope>NUCLEOTIDE SEQUENCE [LARGE SCALE GENOMIC DNA]</scope>
    <source>
        <strain evidence="1 2">R-22-1c-1</strain>
    </source>
</reference>
<name>A0A3M9MAH4_9BACT</name>
<protein>
    <submittedName>
        <fullName evidence="1">Uncharacterized protein</fullName>
    </submittedName>
</protein>
<comment type="caution">
    <text evidence="1">The sequence shown here is derived from an EMBL/GenBank/DDBJ whole genome shotgun (WGS) entry which is preliminary data.</text>
</comment>
<keyword evidence="2" id="KW-1185">Reference proteome</keyword>
<gene>
    <name evidence="1" type="ORF">EFB08_22210</name>
</gene>
<dbReference type="Proteomes" id="UP000272117">
    <property type="component" value="Unassembled WGS sequence"/>
</dbReference>